<protein>
    <submittedName>
        <fullName evidence="2">Putative secreted protein 31</fullName>
    </submittedName>
    <submittedName>
        <fullName evidence="1">Secreted protein 38</fullName>
    </submittedName>
</protein>
<reference evidence="2" key="2">
    <citation type="submission" date="2019-09" db="EMBL/GenBank/DDBJ databases">
        <title>Organ-specific transcriptomic study of the physiology of the cattle tick, Rhipicephalus microplus.</title>
        <authorList>
            <person name="Tirloni L."/>
            <person name="Braz G."/>
            <person name="Gandara A.C.P."/>
            <person name="Sabadin G.A."/>
            <person name="da Silva R.M."/>
            <person name="Guizzo M.G."/>
            <person name="Machado J.A."/>
            <person name="Costa E.P."/>
            <person name="Gomes H.F."/>
            <person name="Moraes J."/>
            <person name="Mota M.B.S."/>
            <person name="Mesquita R.D."/>
            <person name="Alvarenga P.H."/>
            <person name="Alves F."/>
            <person name="Seixas A."/>
            <person name="da Fonseca R.N."/>
            <person name="Fogaca A."/>
            <person name="Logullo C."/>
            <person name="Tanaka A."/>
            <person name="Daffre S."/>
            <person name="Termignoni C."/>
            <person name="Vaz I.S.Jr."/>
            <person name="Oliveira P.L."/>
            <person name="Ribeiro J.M."/>
        </authorList>
    </citation>
    <scope>NUCLEOTIDE SEQUENCE</scope>
    <source>
        <strain evidence="2">Porto Alegre</strain>
    </source>
</reference>
<dbReference type="EMBL" id="GBBO01000061">
    <property type="protein sequence ID" value="JAC59067.1"/>
    <property type="molecule type" value="Transcribed_RNA"/>
</dbReference>
<name>A0A034WXH4_RHIMP</name>
<dbReference type="AlphaFoldDB" id="A0A034WXH4"/>
<evidence type="ECO:0000313" key="2">
    <source>
        <dbReference type="EMBL" id="NOV35618.1"/>
    </source>
</evidence>
<reference evidence="1" key="1">
    <citation type="journal article" date="2014" name="PLoS ONE">
        <title>Proteomic Analysis of Cattle Tick Rhipicephalus (Boophilus) microplus Saliva: A Comparison between Partially and Fully Engorged Females.</title>
        <authorList>
            <person name="Tirloni L."/>
            <person name="Reck J."/>
            <person name="Terra R.M."/>
            <person name="Martins J.R."/>
            <person name="Mulenga A."/>
            <person name="Sherman N.E."/>
            <person name="Fox J.W."/>
            <person name="Yates J.R.III."/>
            <person name="Termignoni C."/>
            <person name="Pinto A.F."/>
            <person name="da Silva Vaz I.Jr."/>
        </authorList>
    </citation>
    <scope>NUCLEOTIDE SEQUENCE</scope>
</reference>
<dbReference type="EMBL" id="GHWJ01002881">
    <property type="protein sequence ID" value="NOV35618.1"/>
    <property type="molecule type" value="Transcribed_RNA"/>
</dbReference>
<accession>A0A034WXH4</accession>
<proteinExistence type="predicted"/>
<evidence type="ECO:0000313" key="1">
    <source>
        <dbReference type="EMBL" id="JAC59067.1"/>
    </source>
</evidence>
<organism evidence="1">
    <name type="scientific">Rhipicephalus microplus</name>
    <name type="common">Cattle tick</name>
    <name type="synonym">Boophilus microplus</name>
    <dbReference type="NCBI Taxonomy" id="6941"/>
    <lineage>
        <taxon>Eukaryota</taxon>
        <taxon>Metazoa</taxon>
        <taxon>Ecdysozoa</taxon>
        <taxon>Arthropoda</taxon>
        <taxon>Chelicerata</taxon>
        <taxon>Arachnida</taxon>
        <taxon>Acari</taxon>
        <taxon>Parasitiformes</taxon>
        <taxon>Ixodida</taxon>
        <taxon>Ixodoidea</taxon>
        <taxon>Ixodidae</taxon>
        <taxon>Rhipicephalinae</taxon>
        <taxon>Rhipicephalus</taxon>
        <taxon>Boophilus</taxon>
    </lineage>
</organism>
<feature type="non-terminal residue" evidence="1">
    <location>
        <position position="71"/>
    </location>
</feature>
<feature type="non-terminal residue" evidence="1">
    <location>
        <position position="1"/>
    </location>
</feature>
<sequence>TENKSRRLVAETVDPNVPLLLVQLLQSTLIRSGSSANTVTSMKVLLLAQNTYGALGSTVSATNLRLLFSVQ</sequence>